<dbReference type="Proteomes" id="UP000481861">
    <property type="component" value="Unassembled WGS sequence"/>
</dbReference>
<feature type="compositionally biased region" description="Polar residues" evidence="1">
    <location>
        <begin position="1"/>
        <end position="42"/>
    </location>
</feature>
<reference evidence="2 3" key="1">
    <citation type="submission" date="2020-01" db="EMBL/GenBank/DDBJ databases">
        <authorList>
            <consortium name="DOE Joint Genome Institute"/>
            <person name="Haridas S."/>
            <person name="Albert R."/>
            <person name="Binder M."/>
            <person name="Bloem J."/>
            <person name="Labutti K."/>
            <person name="Salamov A."/>
            <person name="Andreopoulos B."/>
            <person name="Baker S.E."/>
            <person name="Barry K."/>
            <person name="Bills G."/>
            <person name="Bluhm B.H."/>
            <person name="Cannon C."/>
            <person name="Castanera R."/>
            <person name="Culley D.E."/>
            <person name="Daum C."/>
            <person name="Ezra D."/>
            <person name="Gonzalez J.B."/>
            <person name="Henrissat B."/>
            <person name="Kuo A."/>
            <person name="Liang C."/>
            <person name="Lipzen A."/>
            <person name="Lutzoni F."/>
            <person name="Magnuson J."/>
            <person name="Mondo S."/>
            <person name="Nolan M."/>
            <person name="Ohm R."/>
            <person name="Pangilinan J."/>
            <person name="Park H.-J.H."/>
            <person name="Ramirez L."/>
            <person name="Alfaro M."/>
            <person name="Sun H."/>
            <person name="Tritt A."/>
            <person name="Yoshinaga Y."/>
            <person name="Zwiers L.-H.L."/>
            <person name="Turgeon B.G."/>
            <person name="Goodwin S.B."/>
            <person name="Spatafora J.W."/>
            <person name="Crous P.W."/>
            <person name="Grigoriev I.V."/>
        </authorList>
    </citation>
    <scope>NUCLEOTIDE SEQUENCE [LARGE SCALE GENOMIC DNA]</scope>
    <source>
        <strain evidence="2 3">CBS 611.86</strain>
    </source>
</reference>
<proteinExistence type="predicted"/>
<sequence length="525" mass="57752">MSTDPQTNASASTSTLPLTQLSRTRASAGNPKSSAKGSLETMSQDIPQPQIPQRYRRRSQPQPARSPHGLDRNPQSHQPYGIRLSLSSQGPVSLQLDTYNQPQPRPNENQFLSRDYRHSYPAPSVQSRPPNPPIDPQLLTAENPDTKKYLRTQDHWQEDGFAPRRSSNTPVLEHPRSLYTHSNTATRGIVPAKCVGDRSSLPSQQPLHDEQPVEVNQRIPSRRGAVRYKTKAEEVDQYTINSSEASDRASQSPYPHGPIASDFTKGHGRNKPTVDSALPDVLDGTITPSTGIFTFADAPQPPQRPQITPLEPAEIPTLRPRRGHTRRTASMSSGEWGQISEVITNTEYNQNAVSALDLSGFVSGKKIGGGSNRKDKIGNSQGLKDGEAEIHVRFASRDLVLGAAEEEGRESGVEGFQDTSKDEETGRKVRSSPAQTGPGELNYDFQFPATILISTKPQIVRPTTSPQHWKSRSLGRLLDRFASSKSREDHGVGDQPIRVTDTGHKRRSSMGSRLSKKLGGIFRKG</sequence>
<protein>
    <recommendedName>
        <fullName evidence="4">Pal1 cell morphology protein-domain-containing protein</fullName>
    </recommendedName>
</protein>
<evidence type="ECO:0000313" key="2">
    <source>
        <dbReference type="EMBL" id="KAF2865681.1"/>
    </source>
</evidence>
<feature type="compositionally biased region" description="Low complexity" evidence="1">
    <location>
        <begin position="43"/>
        <end position="53"/>
    </location>
</feature>
<dbReference type="EMBL" id="JAADJZ010000032">
    <property type="protein sequence ID" value="KAF2865681.1"/>
    <property type="molecule type" value="Genomic_DNA"/>
</dbReference>
<feature type="region of interest" description="Disordered" evidence="1">
    <location>
        <begin position="405"/>
        <end position="441"/>
    </location>
</feature>
<evidence type="ECO:0000256" key="1">
    <source>
        <dbReference type="SAM" id="MobiDB-lite"/>
    </source>
</evidence>
<accession>A0A7C8M2H0</accession>
<feature type="region of interest" description="Disordered" evidence="1">
    <location>
        <begin position="1"/>
        <end position="140"/>
    </location>
</feature>
<keyword evidence="3" id="KW-1185">Reference proteome</keyword>
<feature type="compositionally biased region" description="Polar residues" evidence="1">
    <location>
        <begin position="238"/>
        <end position="253"/>
    </location>
</feature>
<gene>
    <name evidence="2" type="ORF">BDV95DRAFT_652148</name>
</gene>
<organism evidence="2 3">
    <name type="scientific">Massariosphaeria phaeospora</name>
    <dbReference type="NCBI Taxonomy" id="100035"/>
    <lineage>
        <taxon>Eukaryota</taxon>
        <taxon>Fungi</taxon>
        <taxon>Dikarya</taxon>
        <taxon>Ascomycota</taxon>
        <taxon>Pezizomycotina</taxon>
        <taxon>Dothideomycetes</taxon>
        <taxon>Pleosporomycetidae</taxon>
        <taxon>Pleosporales</taxon>
        <taxon>Pleosporales incertae sedis</taxon>
        <taxon>Massariosphaeria</taxon>
    </lineage>
</organism>
<feature type="region of interest" description="Disordered" evidence="1">
    <location>
        <begin position="483"/>
        <end position="525"/>
    </location>
</feature>
<feature type="compositionally biased region" description="Polar residues" evidence="1">
    <location>
        <begin position="85"/>
        <end position="112"/>
    </location>
</feature>
<name>A0A7C8M2H0_9PLEO</name>
<evidence type="ECO:0000313" key="3">
    <source>
        <dbReference type="Proteomes" id="UP000481861"/>
    </source>
</evidence>
<comment type="caution">
    <text evidence="2">The sequence shown here is derived from an EMBL/GenBank/DDBJ whole genome shotgun (WGS) entry which is preliminary data.</text>
</comment>
<evidence type="ECO:0008006" key="4">
    <source>
        <dbReference type="Google" id="ProtNLM"/>
    </source>
</evidence>
<dbReference type="AlphaFoldDB" id="A0A7C8M2H0"/>
<feature type="region of interest" description="Disordered" evidence="1">
    <location>
        <begin position="237"/>
        <end position="282"/>
    </location>
</feature>